<dbReference type="PROSITE" id="PS50075">
    <property type="entry name" value="CARRIER"/>
    <property type="match status" value="1"/>
</dbReference>
<feature type="region of interest" description="Disordered" evidence="9">
    <location>
        <begin position="2483"/>
        <end position="2505"/>
    </location>
</feature>
<dbReference type="GO" id="GO:0031177">
    <property type="term" value="F:phosphopantetheine binding"/>
    <property type="evidence" value="ECO:0007669"/>
    <property type="project" value="InterPro"/>
</dbReference>
<dbReference type="InterPro" id="IPR014043">
    <property type="entry name" value="Acyl_transferase_dom"/>
</dbReference>
<dbReference type="Pfam" id="PF00107">
    <property type="entry name" value="ADH_zinc_N"/>
    <property type="match status" value="1"/>
</dbReference>
<evidence type="ECO:0000256" key="6">
    <source>
        <dbReference type="ARBA" id="ARBA00023268"/>
    </source>
</evidence>
<dbReference type="PROSITE" id="PS00606">
    <property type="entry name" value="KS3_1"/>
    <property type="match status" value="1"/>
</dbReference>
<dbReference type="SMART" id="SM00825">
    <property type="entry name" value="PKS_KS"/>
    <property type="match status" value="1"/>
</dbReference>
<dbReference type="Gene3D" id="3.90.180.10">
    <property type="entry name" value="Medium-chain alcohol dehydrogenases, catalytic domain"/>
    <property type="match status" value="1"/>
</dbReference>
<dbReference type="InterPro" id="IPR032821">
    <property type="entry name" value="PKS_assoc"/>
</dbReference>
<keyword evidence="1" id="KW-0596">Phosphopantetheine</keyword>
<dbReference type="SUPFAM" id="SSF51735">
    <property type="entry name" value="NAD(P)-binding Rossmann-fold domains"/>
    <property type="match status" value="2"/>
</dbReference>
<dbReference type="InterPro" id="IPR049551">
    <property type="entry name" value="PKS_DH_C"/>
</dbReference>
<dbReference type="Pfam" id="PF00109">
    <property type="entry name" value="ketoacyl-synt"/>
    <property type="match status" value="1"/>
</dbReference>
<dbReference type="InterPro" id="IPR013968">
    <property type="entry name" value="PKS_KR"/>
</dbReference>
<dbReference type="CDD" id="cd00833">
    <property type="entry name" value="PKS"/>
    <property type="match status" value="1"/>
</dbReference>
<dbReference type="Gene3D" id="3.40.47.10">
    <property type="match status" value="1"/>
</dbReference>
<dbReference type="SMART" id="SM00826">
    <property type="entry name" value="PKS_DH"/>
    <property type="match status" value="1"/>
</dbReference>
<dbReference type="GO" id="GO:0008168">
    <property type="term" value="F:methyltransferase activity"/>
    <property type="evidence" value="ECO:0007669"/>
    <property type="project" value="UniProtKB-KW"/>
</dbReference>
<feature type="domain" description="Ketosynthase family 3 (KS3)" evidence="11">
    <location>
        <begin position="22"/>
        <end position="448"/>
    </location>
</feature>
<dbReference type="GO" id="GO:0006633">
    <property type="term" value="P:fatty acid biosynthetic process"/>
    <property type="evidence" value="ECO:0007669"/>
    <property type="project" value="InterPro"/>
</dbReference>
<dbReference type="SUPFAM" id="SSF50129">
    <property type="entry name" value="GroES-like"/>
    <property type="match status" value="1"/>
</dbReference>
<dbReference type="Pfam" id="PF00698">
    <property type="entry name" value="Acyl_transf_1"/>
    <property type="match status" value="1"/>
</dbReference>
<dbReference type="InterPro" id="IPR013217">
    <property type="entry name" value="Methyltransf_12"/>
</dbReference>
<organism evidence="13 14">
    <name type="scientific">Daldinia eschscholtzii</name>
    <dbReference type="NCBI Taxonomy" id="292717"/>
    <lineage>
        <taxon>Eukaryota</taxon>
        <taxon>Fungi</taxon>
        <taxon>Dikarya</taxon>
        <taxon>Ascomycota</taxon>
        <taxon>Pezizomycotina</taxon>
        <taxon>Sordariomycetes</taxon>
        <taxon>Xylariomycetidae</taxon>
        <taxon>Xylariales</taxon>
        <taxon>Hypoxylaceae</taxon>
        <taxon>Daldinia</taxon>
    </lineage>
</organism>
<dbReference type="InterPro" id="IPR029063">
    <property type="entry name" value="SAM-dependent_MTases_sf"/>
</dbReference>
<dbReference type="CDD" id="cd05195">
    <property type="entry name" value="enoyl_red"/>
    <property type="match status" value="1"/>
</dbReference>
<evidence type="ECO:0000313" key="14">
    <source>
        <dbReference type="Proteomes" id="UP001369815"/>
    </source>
</evidence>
<name>A0AAX6MD60_9PEZI</name>
<dbReference type="InterPro" id="IPR016035">
    <property type="entry name" value="Acyl_Trfase/lysoPLipase"/>
</dbReference>
<dbReference type="Pfam" id="PF16197">
    <property type="entry name" value="KAsynt_C_assoc"/>
    <property type="match status" value="1"/>
</dbReference>
<protein>
    <submittedName>
        <fullName evidence="13">Suppressor of los1-1</fullName>
    </submittedName>
</protein>
<feature type="region of interest" description="N-terminal hotdog fold" evidence="8">
    <location>
        <begin position="980"/>
        <end position="1118"/>
    </location>
</feature>
<dbReference type="GO" id="GO:0016491">
    <property type="term" value="F:oxidoreductase activity"/>
    <property type="evidence" value="ECO:0007669"/>
    <property type="project" value="UniProtKB-KW"/>
</dbReference>
<evidence type="ECO:0000256" key="3">
    <source>
        <dbReference type="ARBA" id="ARBA00022679"/>
    </source>
</evidence>
<dbReference type="SMART" id="SM00829">
    <property type="entry name" value="PKS_ER"/>
    <property type="match status" value="1"/>
</dbReference>
<dbReference type="InterPro" id="IPR049900">
    <property type="entry name" value="PKS_mFAS_DH"/>
</dbReference>
<dbReference type="InterPro" id="IPR016036">
    <property type="entry name" value="Malonyl_transacylase_ACP-bd"/>
</dbReference>
<evidence type="ECO:0000313" key="13">
    <source>
        <dbReference type="EMBL" id="KAK6950575.1"/>
    </source>
</evidence>
<dbReference type="SUPFAM" id="SSF53901">
    <property type="entry name" value="Thiolase-like"/>
    <property type="match status" value="1"/>
</dbReference>
<feature type="compositionally biased region" description="Basic and acidic residues" evidence="9">
    <location>
        <begin position="2483"/>
        <end position="2492"/>
    </location>
</feature>
<feature type="active site" description="Proton donor; for dehydratase activity" evidence="8">
    <location>
        <position position="1196"/>
    </location>
</feature>
<dbReference type="Pfam" id="PF08242">
    <property type="entry name" value="Methyltransf_12"/>
    <property type="match status" value="1"/>
</dbReference>
<dbReference type="Gene3D" id="3.40.366.10">
    <property type="entry name" value="Malonyl-Coenzyme A Acyl Carrier Protein, domain 2"/>
    <property type="match status" value="1"/>
</dbReference>
<dbReference type="SUPFAM" id="SSF52151">
    <property type="entry name" value="FabD/lysophospholipase-like"/>
    <property type="match status" value="1"/>
</dbReference>
<dbReference type="InterPro" id="IPR049552">
    <property type="entry name" value="PKS_DH_N"/>
</dbReference>
<dbReference type="GO" id="GO:0032259">
    <property type="term" value="P:methylation"/>
    <property type="evidence" value="ECO:0007669"/>
    <property type="project" value="UniProtKB-KW"/>
</dbReference>
<dbReference type="SMART" id="SM00827">
    <property type="entry name" value="PKS_AT"/>
    <property type="match status" value="1"/>
</dbReference>
<keyword evidence="2" id="KW-0597">Phosphoprotein</keyword>
<dbReference type="InterPro" id="IPR036736">
    <property type="entry name" value="ACP-like_sf"/>
</dbReference>
<dbReference type="InterPro" id="IPR013154">
    <property type="entry name" value="ADH-like_N"/>
</dbReference>
<evidence type="ECO:0000259" key="10">
    <source>
        <dbReference type="PROSITE" id="PS50075"/>
    </source>
</evidence>
<dbReference type="InterPro" id="IPR036291">
    <property type="entry name" value="NAD(P)-bd_dom_sf"/>
</dbReference>
<keyword evidence="3" id="KW-0808">Transferase</keyword>
<evidence type="ECO:0000256" key="7">
    <source>
        <dbReference type="ARBA" id="ARBA00023315"/>
    </source>
</evidence>
<dbReference type="InterPro" id="IPR050091">
    <property type="entry name" value="PKS_NRPS_Biosynth_Enz"/>
</dbReference>
<dbReference type="InterPro" id="IPR006162">
    <property type="entry name" value="Ppantetheine_attach_site"/>
</dbReference>
<feature type="domain" description="Carrier" evidence="10">
    <location>
        <begin position="2524"/>
        <end position="2602"/>
    </location>
</feature>
<dbReference type="PANTHER" id="PTHR43775:SF50">
    <property type="entry name" value="HIGHLY REDUCING POLYKETIDE SYNTHASE SRDA"/>
    <property type="match status" value="1"/>
</dbReference>
<proteinExistence type="predicted"/>
<feature type="active site" description="Proton acceptor; for dehydratase activity" evidence="8">
    <location>
        <position position="1012"/>
    </location>
</feature>
<dbReference type="Gene3D" id="3.10.129.110">
    <property type="entry name" value="Polyketide synthase dehydratase"/>
    <property type="match status" value="1"/>
</dbReference>
<dbReference type="InterPro" id="IPR020841">
    <property type="entry name" value="PKS_Beta-ketoAc_synthase_dom"/>
</dbReference>
<dbReference type="PROSITE" id="PS52004">
    <property type="entry name" value="KS3_2"/>
    <property type="match status" value="1"/>
</dbReference>
<evidence type="ECO:0000259" key="12">
    <source>
        <dbReference type="PROSITE" id="PS52019"/>
    </source>
</evidence>
<dbReference type="Pfam" id="PF14765">
    <property type="entry name" value="PS-DH"/>
    <property type="match status" value="1"/>
</dbReference>
<dbReference type="Pfam" id="PF08659">
    <property type="entry name" value="KR"/>
    <property type="match status" value="1"/>
</dbReference>
<dbReference type="EMBL" id="JBANMG010000008">
    <property type="protein sequence ID" value="KAK6950575.1"/>
    <property type="molecule type" value="Genomic_DNA"/>
</dbReference>
<dbReference type="InterPro" id="IPR057326">
    <property type="entry name" value="KR_dom"/>
</dbReference>
<dbReference type="InterPro" id="IPR009081">
    <property type="entry name" value="PP-bd_ACP"/>
</dbReference>
<dbReference type="Pfam" id="PF02801">
    <property type="entry name" value="Ketoacyl-synt_C"/>
    <property type="match status" value="1"/>
</dbReference>
<keyword evidence="7" id="KW-0012">Acyltransferase</keyword>
<dbReference type="GO" id="GO:0004312">
    <property type="term" value="F:fatty acid synthase activity"/>
    <property type="evidence" value="ECO:0007669"/>
    <property type="project" value="TreeGrafter"/>
</dbReference>
<dbReference type="SUPFAM" id="SSF55048">
    <property type="entry name" value="Probable ACP-binding domain of malonyl-CoA ACP transacylase"/>
    <property type="match status" value="1"/>
</dbReference>
<dbReference type="SMART" id="SM00823">
    <property type="entry name" value="PKS_PP"/>
    <property type="match status" value="1"/>
</dbReference>
<evidence type="ECO:0000256" key="1">
    <source>
        <dbReference type="ARBA" id="ARBA00022450"/>
    </source>
</evidence>
<dbReference type="SUPFAM" id="SSF53335">
    <property type="entry name" value="S-adenosyl-L-methionine-dependent methyltransferases"/>
    <property type="match status" value="1"/>
</dbReference>
<dbReference type="Gene3D" id="3.40.50.720">
    <property type="entry name" value="NAD(P)-binding Rossmann-like Domain"/>
    <property type="match status" value="1"/>
</dbReference>
<evidence type="ECO:0000256" key="9">
    <source>
        <dbReference type="SAM" id="MobiDB-lite"/>
    </source>
</evidence>
<dbReference type="PROSITE" id="PS00012">
    <property type="entry name" value="PHOSPHOPANTETHEINE"/>
    <property type="match status" value="1"/>
</dbReference>
<dbReference type="SMART" id="SM00822">
    <property type="entry name" value="PKS_KR"/>
    <property type="match status" value="1"/>
</dbReference>
<dbReference type="InterPro" id="IPR042104">
    <property type="entry name" value="PKS_dehydratase_sf"/>
</dbReference>
<dbReference type="CDD" id="cd02440">
    <property type="entry name" value="AdoMet_MTases"/>
    <property type="match status" value="1"/>
</dbReference>
<dbReference type="InterPro" id="IPR020843">
    <property type="entry name" value="ER"/>
</dbReference>
<dbReference type="Proteomes" id="UP001369815">
    <property type="component" value="Unassembled WGS sequence"/>
</dbReference>
<feature type="region of interest" description="C-terminal hotdog fold" evidence="8">
    <location>
        <begin position="1130"/>
        <end position="1282"/>
    </location>
</feature>
<dbReference type="InterPro" id="IPR014031">
    <property type="entry name" value="Ketoacyl_synth_C"/>
</dbReference>
<dbReference type="InterPro" id="IPR020806">
    <property type="entry name" value="PKS_PP-bd"/>
</dbReference>
<dbReference type="GO" id="GO:0044550">
    <property type="term" value="P:secondary metabolite biosynthetic process"/>
    <property type="evidence" value="ECO:0007669"/>
    <property type="project" value="TreeGrafter"/>
</dbReference>
<dbReference type="PANTHER" id="PTHR43775">
    <property type="entry name" value="FATTY ACID SYNTHASE"/>
    <property type="match status" value="1"/>
</dbReference>
<feature type="compositionally biased region" description="Polar residues" evidence="9">
    <location>
        <begin position="1"/>
        <end position="10"/>
    </location>
</feature>
<dbReference type="SUPFAM" id="SSF47336">
    <property type="entry name" value="ACP-like"/>
    <property type="match status" value="1"/>
</dbReference>
<dbReference type="InterPro" id="IPR014030">
    <property type="entry name" value="Ketoacyl_synth_N"/>
</dbReference>
<evidence type="ECO:0000259" key="11">
    <source>
        <dbReference type="PROSITE" id="PS52004"/>
    </source>
</evidence>
<dbReference type="InterPro" id="IPR001227">
    <property type="entry name" value="Ac_transferase_dom_sf"/>
</dbReference>
<dbReference type="Pfam" id="PF21089">
    <property type="entry name" value="PKS_DH_N"/>
    <property type="match status" value="1"/>
</dbReference>
<accession>A0AAX6MD60</accession>
<dbReference type="GO" id="GO:0004315">
    <property type="term" value="F:3-oxoacyl-[acyl-carrier-protein] synthase activity"/>
    <property type="evidence" value="ECO:0007669"/>
    <property type="project" value="InterPro"/>
</dbReference>
<feature type="region of interest" description="Disordered" evidence="9">
    <location>
        <begin position="1"/>
        <end position="21"/>
    </location>
</feature>
<keyword evidence="14" id="KW-1185">Reference proteome</keyword>
<dbReference type="Gene3D" id="1.10.1200.10">
    <property type="entry name" value="ACP-like"/>
    <property type="match status" value="1"/>
</dbReference>
<dbReference type="InterPro" id="IPR020807">
    <property type="entry name" value="PKS_DH"/>
</dbReference>
<evidence type="ECO:0000256" key="4">
    <source>
        <dbReference type="ARBA" id="ARBA00022857"/>
    </source>
</evidence>
<gene>
    <name evidence="13" type="primary">SOL1</name>
    <name evidence="13" type="ORF">Daesc_008903</name>
</gene>
<dbReference type="InterPro" id="IPR016039">
    <property type="entry name" value="Thiolase-like"/>
</dbReference>
<dbReference type="Gene3D" id="3.40.50.150">
    <property type="entry name" value="Vaccinia Virus protein VP39"/>
    <property type="match status" value="1"/>
</dbReference>
<sequence length="2605" mass="284289">MSSKSTTNGTPEMKNDFSGHNPEPIAIVGMGCRWPGDIQDASGLWELLKNKQTGYREFGDHRFPLSGFHHPNPDRPGSIATRGGFLLAEDPRLFDPSFFGMTPLEVETMDPSQRKLLEVVYEAFENAGEPWESFSGSRTGVFVGNFSTDHTLIAGRDPDHPRPYASTGSSISILSNRVNYILNLLGPSVTLDTACSSSMYALHLAVTAIRSGDCDSAIVAASNCIMDPSAQLMMTKLGVLSATATCHTFDASADGYARGEGFAALYLKKVSDAVKGDFPIRAVVRGTAINANGRTGGITHPSNLGQEAVIRQAYQNAGNLPLGDTTYFECHGTGTPVGDPIEVSTISDVFSSEKSADDPLYLGSIKTNLGHTESASAIAGIMKVILALEHGVIPPSVGVKNLNPKIDLEKAKAVVLREMTPWPAGKIRRASINSFGYGGANGHCIIDHVNNIIPNYVKPGIYAAPQKPLADVVDGPIENAPLPPHYPLANEVESVRKADAVTRDLVVLPFSAHNEASLKLNVAALADTIDTHPLADVAYTLSNKRTKLMQRTFGIVNKEDPGKSLRETLEKLAVISSSAKTAKLGFVFTGQGAQWPAMGRELRQYAVFRKSIEYMDYVLSALPEKPSWKIEDILTGNCEPDRIHHPEISQTVCTAVQVALLDLLSSWNVRPSGVVGHSSGEMAATYAAGRITAAEAIAAAYFRGQAVSKNKRQGAMLAVGLGREEAQEYLIGLEEKIKIAAVNSPSSLTLSGDFDAIHELSRLLDQDRKFNRLLQTGGNAYHSHHMRPLGEEYESRLTKGLARVADLGLADLKQRYPATAWTSSVYPEKAALGIEVNARYWRANLESPVRFSDAVLRMANSESNPIDVLVEVGPHPALKGPVAQILKCVDETKPYFSTLKRKEDAQVSMLNLAGTLFCLNAQIDMGLVNSVDEIDAEDKLTLVHGSTAVDLPPYKYAYGPIHYYESRFSQELRSRNIQSHDLVGSKLPGNAKLRPQWRNILRLKDLPWLGDHRLLPHPVFPGAGYIAMAVEVASRAYNEFPEPLPITGFSLRNVSISNALRIPDDDYGVEVLVSLELVDTATAKAPAWTSFSISSVVKDSDQWTKHCSGLIKIEIGTPVPPKKMPTEMDARAVSTRAWYKTFKEIGLGYGPAFQGLREIQADPSQRLAVAKVALDTTAGTIKGGESSYPLHPASLDAIFQLGLIACHGGQTNVTHTAYVPTHIDKLYLKNGNTESWGTAIAGGELKGLRGAYAKMQLVNQSGEVIMDLPQLRCISYTEKQSSQEGNKEFSAPVMRLSWKPDVRSLKTSQAVKLFPPPQENVDKCYLFDVFDRLATLMVVDIFERYGDKVELAHAAENQREFMKWVRKRMDDDNDYVKEAKQLSSAERQQLISKLVEQNQHCSDVRIAREIFNNIDDILYERRSGLDVVVPNGMLTSLYEEGITMTGAYPQVLKLFESLGHIEPSLNILEVGAGTGGATRIIMKALANDNGIKRYKEYTYTDVSSGFLSAAREAMAKYRDMNFSVLNIENDPLTQGFEPVYDVVIASECLHATASISETLTNCRRLLKPGGKLIVIENTRTIIGHGLVLGNLTGYWSGIPDGRVESPFLTLEQWNSALVAAGFSGTDLSLDDYPAPYTTASTIVATAIETDNTKATPQTSESNVYLLYSNEQPEILTQLGAELERRHIDFEIFPINQSAYLPPSSRVIVSLEDDFLMIEANEYHLQTIKNIVRNASSTVSITSTGIVKGTNPDAGVAAGLLRTIGTENPTSKFLFIDIDPASDVRDPNLAKSIIDQELALQNKSTGESKDHEFVWQDSCLWVSRVAPDTALGEFYEKLEMLPSRAEMLPFGRHGPVRAAFETPGILTSLYFKPYEEMWKPLPQDWIQVKVAAVGLNWKDLAISAGRFDMNNFSSEFSGVVDKVGADVVDFRPGDKVYGMGKGHFGNYVRTPARLAQRMQAGDDFVELATMPLVYMTAIYAFEHATQLKKNEKVLIQSATGGLGLCAIQLARSKGAEIFATAGTADKARYLTAKAGIPASHIFSSRDPKDIPRLIEASGGKGFDVILGTSTGDMLHESLKLVAPLGRYVDVGRVDVQNSMTMALELFQKSATFSSFDLGVVMDASAEMGRLLMESVDRHYRAGRIGPVKPVTSSDVSQLAQVLLGFSKGTHIGKLVVTFQNPDALVKMIPPVPRAQFDPEARYIITGGLGGLGRSIVRWMVERGACDFVILSRSGTQSSEAQALVAELDTRGIKVSSVRCDVSKSDDVRRVFLKYSQDKTIKGVVHAAVSYQDLSFDKLSTEQWTSGLAAKVHGTRNLHEATKSLPLDFFVMTTSLESVLALATQSAYTAANNFQEMFARYRRSQGLPASTASFGLITDVGFLSTSTTTLNLMARNKALGVTEHEFLRYLEIAFLNNKISEEAKSWSGVQEDPLSGSTIITCLDPREMAEKRLEEMAANNGNIGPTPRWYSDARVAQVMRAFEDAQRHHDDDGAQGKSKGHGNSATAELRQSFEEAIAKGPEERNKTQALVTSAVVATVAQVLFIDVSGVDANRTVADYGVDSLIAAELRNWFNTAFGADISMLDLLDTRTSMKDLAGMIVDSALAA</sequence>
<evidence type="ECO:0000256" key="2">
    <source>
        <dbReference type="ARBA" id="ARBA00022553"/>
    </source>
</evidence>
<feature type="domain" description="PKS/mFAS DH" evidence="12">
    <location>
        <begin position="980"/>
        <end position="1282"/>
    </location>
</feature>
<keyword evidence="6" id="KW-0511">Multifunctional enzyme</keyword>
<dbReference type="Pfam" id="PF08240">
    <property type="entry name" value="ADH_N"/>
    <property type="match status" value="1"/>
</dbReference>
<evidence type="ECO:0000256" key="8">
    <source>
        <dbReference type="PROSITE-ProRule" id="PRU01363"/>
    </source>
</evidence>
<comment type="caution">
    <text evidence="13">The sequence shown here is derived from an EMBL/GenBank/DDBJ whole genome shotgun (WGS) entry which is preliminary data.</text>
</comment>
<dbReference type="PROSITE" id="PS52019">
    <property type="entry name" value="PKS_MFAS_DH"/>
    <property type="match status" value="1"/>
</dbReference>
<keyword evidence="5" id="KW-0560">Oxidoreductase</keyword>
<evidence type="ECO:0000256" key="5">
    <source>
        <dbReference type="ARBA" id="ARBA00023002"/>
    </source>
</evidence>
<dbReference type="Pfam" id="PF23297">
    <property type="entry name" value="ACP_SdgA_C"/>
    <property type="match status" value="1"/>
</dbReference>
<dbReference type="InterPro" id="IPR018201">
    <property type="entry name" value="Ketoacyl_synth_AS"/>
</dbReference>
<keyword evidence="4" id="KW-0521">NADP</keyword>
<reference evidence="13 14" key="1">
    <citation type="journal article" date="2024" name="Front Chem Biol">
        <title>Unveiling the potential of Daldinia eschscholtzii MFLUCC 19-0629 through bioactivity and bioinformatics studies for enhanced sustainable agriculture production.</title>
        <authorList>
            <person name="Brooks S."/>
            <person name="Weaver J.A."/>
            <person name="Klomchit A."/>
            <person name="Alharthi S.A."/>
            <person name="Onlamun T."/>
            <person name="Nurani R."/>
            <person name="Vong T.K."/>
            <person name="Alberti F."/>
            <person name="Greco C."/>
        </authorList>
    </citation>
    <scope>NUCLEOTIDE SEQUENCE [LARGE SCALE GENOMIC DNA]</scope>
    <source>
        <strain evidence="13">MFLUCC 19-0629</strain>
    </source>
</reference>
<dbReference type="InterPro" id="IPR011032">
    <property type="entry name" value="GroES-like_sf"/>
</dbReference>
<dbReference type="InterPro" id="IPR013149">
    <property type="entry name" value="ADH-like_C"/>
</dbReference>